<dbReference type="RefSeq" id="WP_378750978.1">
    <property type="nucleotide sequence ID" value="NZ_JBHSSV010000004.1"/>
</dbReference>
<dbReference type="Gene3D" id="1.25.40.10">
    <property type="entry name" value="Tetratricopeptide repeat domain"/>
    <property type="match status" value="1"/>
</dbReference>
<dbReference type="PROSITE" id="PS50043">
    <property type="entry name" value="HTH_LUXR_2"/>
    <property type="match status" value="1"/>
</dbReference>
<dbReference type="Pfam" id="PF00196">
    <property type="entry name" value="GerE"/>
    <property type="match status" value="1"/>
</dbReference>
<reference evidence="5" key="1">
    <citation type="journal article" date="2019" name="Int. J. Syst. Evol. Microbiol.">
        <title>The Global Catalogue of Microorganisms (GCM) 10K type strain sequencing project: providing services to taxonomists for standard genome sequencing and annotation.</title>
        <authorList>
            <consortium name="The Broad Institute Genomics Platform"/>
            <consortium name="The Broad Institute Genome Sequencing Center for Infectious Disease"/>
            <person name="Wu L."/>
            <person name="Ma J."/>
        </authorList>
    </citation>
    <scope>NUCLEOTIDE SEQUENCE [LARGE SCALE GENOMIC DNA]</scope>
    <source>
        <strain evidence="5">CCUG 50754</strain>
    </source>
</reference>
<dbReference type="Proteomes" id="UP001597042">
    <property type="component" value="Unassembled WGS sequence"/>
</dbReference>
<sequence>MSDTGAVLSRARGAFRSREWSVALDQFTQAGAEAPLGAEDQRALAASQWWLGLADDALQTLSDTFGAYRSAGADHAAAETALLAALLHATRGEVTIGAAWVRRAERLLGDADATAAHVRLAYLHTSLGIGPDSEPWSARSVERLKELADRVADAGAVALSSVATGMRELREGDVVSGFSHLDDAMLAVVAGDLEPEWSGDVLCTTIHACHELADFERMAAWTRATERWSWDHGGDAVYAGVCRVHQLELRSAVGDDWREAELSLETTCATLEKADPWVAGEGLYQLGELRRMRGDVDGARIAYKLARATGIEPVPGAALLQLAEGEADDAWTTLTGALSGRDRLARVRLLRAGVEISLARDDASHAEAFLKELEEAASAFDTEGIHAWADHARGMVLLRHGQHDEALAGLQRALRRLRRLQLRWEQAHVLAWVASAHDSVGDGAAAQRARTESIEITDALGVAPVQLAPRRTTPSIGPLTARESEVPASAARGASNRLIAGELHISEKTVSRHLANIYLKLGVGSRTAAAAWWRDQDGARTSATGAHS</sequence>
<accession>A0ABW2ZQ77</accession>
<evidence type="ECO:0000259" key="3">
    <source>
        <dbReference type="PROSITE" id="PS50043"/>
    </source>
</evidence>
<feature type="domain" description="HTH luxR-type" evidence="3">
    <location>
        <begin position="472"/>
        <end position="537"/>
    </location>
</feature>
<dbReference type="InterPro" id="IPR000792">
    <property type="entry name" value="Tscrpt_reg_LuxR_C"/>
</dbReference>
<dbReference type="SUPFAM" id="SSF48452">
    <property type="entry name" value="TPR-like"/>
    <property type="match status" value="1"/>
</dbReference>
<name>A0ABW2ZQ77_9MICO</name>
<dbReference type="Gene3D" id="1.10.10.10">
    <property type="entry name" value="Winged helix-like DNA-binding domain superfamily/Winged helix DNA-binding domain"/>
    <property type="match status" value="1"/>
</dbReference>
<dbReference type="InterPro" id="IPR016032">
    <property type="entry name" value="Sig_transdc_resp-reg_C-effctor"/>
</dbReference>
<comment type="caution">
    <text evidence="4">The sequence shown here is derived from an EMBL/GenBank/DDBJ whole genome shotgun (WGS) entry which is preliminary data.</text>
</comment>
<dbReference type="SMART" id="SM00421">
    <property type="entry name" value="HTH_LUXR"/>
    <property type="match status" value="1"/>
</dbReference>
<dbReference type="InterPro" id="IPR036388">
    <property type="entry name" value="WH-like_DNA-bd_sf"/>
</dbReference>
<gene>
    <name evidence="4" type="ORF">ACFQZV_05605</name>
</gene>
<keyword evidence="5" id="KW-1185">Reference proteome</keyword>
<dbReference type="SUPFAM" id="SSF46894">
    <property type="entry name" value="C-terminal effector domain of the bipartite response regulators"/>
    <property type="match status" value="1"/>
</dbReference>
<evidence type="ECO:0000256" key="1">
    <source>
        <dbReference type="ARBA" id="ARBA00023125"/>
    </source>
</evidence>
<keyword evidence="1" id="KW-0238">DNA-binding</keyword>
<dbReference type="PRINTS" id="PR00038">
    <property type="entry name" value="HTHLUXR"/>
</dbReference>
<dbReference type="PROSITE" id="PS00622">
    <property type="entry name" value="HTH_LUXR_1"/>
    <property type="match status" value="1"/>
</dbReference>
<evidence type="ECO:0000256" key="2">
    <source>
        <dbReference type="SAM" id="MobiDB-lite"/>
    </source>
</evidence>
<protein>
    <submittedName>
        <fullName evidence="4">LuxR C-terminal-related transcriptional regulator</fullName>
    </submittedName>
</protein>
<dbReference type="CDD" id="cd06170">
    <property type="entry name" value="LuxR_C_like"/>
    <property type="match status" value="1"/>
</dbReference>
<dbReference type="InterPro" id="IPR039420">
    <property type="entry name" value="WalR-like"/>
</dbReference>
<proteinExistence type="predicted"/>
<feature type="region of interest" description="Disordered" evidence="2">
    <location>
        <begin position="471"/>
        <end position="490"/>
    </location>
</feature>
<dbReference type="PANTHER" id="PTHR43214">
    <property type="entry name" value="TWO-COMPONENT RESPONSE REGULATOR"/>
    <property type="match status" value="1"/>
</dbReference>
<evidence type="ECO:0000313" key="4">
    <source>
        <dbReference type="EMBL" id="MFD0780774.1"/>
    </source>
</evidence>
<dbReference type="EMBL" id="JBHTIM010000001">
    <property type="protein sequence ID" value="MFD0780774.1"/>
    <property type="molecule type" value="Genomic_DNA"/>
</dbReference>
<organism evidence="4 5">
    <name type="scientific">Microbacterium koreense</name>
    <dbReference type="NCBI Taxonomy" id="323761"/>
    <lineage>
        <taxon>Bacteria</taxon>
        <taxon>Bacillati</taxon>
        <taxon>Actinomycetota</taxon>
        <taxon>Actinomycetes</taxon>
        <taxon>Micrococcales</taxon>
        <taxon>Microbacteriaceae</taxon>
        <taxon>Microbacterium</taxon>
    </lineage>
</organism>
<evidence type="ECO:0000313" key="5">
    <source>
        <dbReference type="Proteomes" id="UP001597042"/>
    </source>
</evidence>
<dbReference type="InterPro" id="IPR011990">
    <property type="entry name" value="TPR-like_helical_dom_sf"/>
</dbReference>